<evidence type="ECO:0000256" key="5">
    <source>
        <dbReference type="ARBA" id="ARBA00022454"/>
    </source>
</evidence>
<dbReference type="Pfam" id="PF15489">
    <property type="entry name" value="CTC1"/>
    <property type="match status" value="1"/>
</dbReference>
<keyword evidence="8" id="KW-0539">Nucleus</keyword>
<keyword evidence="7" id="KW-0238">DNA-binding</keyword>
<dbReference type="RefSeq" id="XP_032136246.1">
    <property type="nucleotide sequence ID" value="XM_032280355.1"/>
</dbReference>
<dbReference type="InterPro" id="IPR029156">
    <property type="entry name" value="CTC1"/>
</dbReference>
<evidence type="ECO:0000256" key="8">
    <source>
        <dbReference type="ARBA" id="ARBA00023242"/>
    </source>
</evidence>
<protein>
    <recommendedName>
        <fullName evidence="4">CST complex subunit CTC1</fullName>
    </recommendedName>
</protein>
<gene>
    <name evidence="10" type="primary">CTC1</name>
</gene>
<dbReference type="GO" id="GO:0042162">
    <property type="term" value="F:telomeric DNA binding"/>
    <property type="evidence" value="ECO:0007669"/>
    <property type="project" value="TreeGrafter"/>
</dbReference>
<dbReference type="CTD" id="80169"/>
<keyword evidence="6" id="KW-0779">Telomere</keyword>
<dbReference type="PANTHER" id="PTHR14865:SF2">
    <property type="entry name" value="CST COMPLEX SUBUNIT CTC1"/>
    <property type="match status" value="1"/>
</dbReference>
<evidence type="ECO:0000256" key="7">
    <source>
        <dbReference type="ARBA" id="ARBA00023125"/>
    </source>
</evidence>
<keyword evidence="5" id="KW-0158">Chromosome</keyword>
<evidence type="ECO:0000256" key="6">
    <source>
        <dbReference type="ARBA" id="ARBA00022895"/>
    </source>
</evidence>
<evidence type="ECO:0000256" key="2">
    <source>
        <dbReference type="ARBA" id="ARBA00004574"/>
    </source>
</evidence>
<dbReference type="InterPro" id="IPR042617">
    <property type="entry name" value="CTC1-like"/>
</dbReference>
<dbReference type="GO" id="GO:0003697">
    <property type="term" value="F:single-stranded DNA binding"/>
    <property type="evidence" value="ECO:0007669"/>
    <property type="project" value="InterPro"/>
</dbReference>
<proteinExistence type="inferred from homology"/>
<accession>A0A6J3I160</accession>
<sequence length="632" mass="70369">MVVGWWFSQPGEPGRKHLLGFTRDAGLTQVDQQLLGDWNGRQRTGTRAPPARIASMHFSTIAPNMHCRITTVSPTFLVWREGVTPLRWGVQVWASLLRQQLWSGVGNETCRVVCLTTHTTGPFSCQMENFLPLGCLVRAERFQLIIERDVRSSFPSWKELSMPGFIQKQQARVYVQFYLADALILPVPRPFLHSATPSPPQTDPTSSEGPHLGQSRLFLLCHKEALMKRNICVSPGASPEVPKPTLSFYVSGSWLGGTQRKEETGWGLPEPQGNDDKDQKVRLSFFGSSVRWFEFLHPGQVYRLIAPGPATPMLFEKDGSSYMSQRPLELAGCAPGLTVQDNWTLELESSPDIQDVLDTNKALPESSLTDLLSGNFTDSLVSFSAEILFRTLCEPLPASLWMKPGNTGAVRRCVKLTVALETSDCEFPPHLDVYIEDPHLPPLLGLLPGARVHFSQLEKRVSRSHNVYCCFRTSTYVQVLSFPPETTVRLLVEDGTAEAVVTCRNHHVAAALGLCPSEWTSLLECVRVPGRVLLQFAGPGAQLESSARVDEPMTVFLWTLCTSPSVLRPIVLSFELERKPSKIVPLEPPRLQRFQCGELPFLTHVHPRLRLSCLSIRESEHSSSRGVLASSC</sequence>
<evidence type="ECO:0000256" key="1">
    <source>
        <dbReference type="ARBA" id="ARBA00004123"/>
    </source>
</evidence>
<reference evidence="10" key="1">
    <citation type="submission" date="2025-08" db="UniProtKB">
        <authorList>
            <consortium name="RefSeq"/>
        </authorList>
    </citation>
    <scope>IDENTIFICATION</scope>
    <source>
        <tissue evidence="10">Blood</tissue>
    </source>
</reference>
<dbReference type="GO" id="GO:1990879">
    <property type="term" value="C:CST complex"/>
    <property type="evidence" value="ECO:0007669"/>
    <property type="project" value="TreeGrafter"/>
</dbReference>
<keyword evidence="9" id="KW-1185">Reference proteome</keyword>
<dbReference type="GeneID" id="116553159"/>
<organism evidence="9 10">
    <name type="scientific">Sapajus apella</name>
    <name type="common">Brown-capped capuchin</name>
    <name type="synonym">Cebus apella</name>
    <dbReference type="NCBI Taxonomy" id="9515"/>
    <lineage>
        <taxon>Eukaryota</taxon>
        <taxon>Metazoa</taxon>
        <taxon>Chordata</taxon>
        <taxon>Craniata</taxon>
        <taxon>Vertebrata</taxon>
        <taxon>Euteleostomi</taxon>
        <taxon>Mammalia</taxon>
        <taxon>Eutheria</taxon>
        <taxon>Euarchontoglires</taxon>
        <taxon>Primates</taxon>
        <taxon>Haplorrhini</taxon>
        <taxon>Platyrrhini</taxon>
        <taxon>Cebidae</taxon>
        <taxon>Cebinae</taxon>
        <taxon>Sapajus</taxon>
    </lineage>
</organism>
<comment type="similarity">
    <text evidence="3">Belongs to the CTC1 family.</text>
</comment>
<dbReference type="GO" id="GO:0045740">
    <property type="term" value="P:positive regulation of DNA replication"/>
    <property type="evidence" value="ECO:0007669"/>
    <property type="project" value="TreeGrafter"/>
</dbReference>
<evidence type="ECO:0000313" key="10">
    <source>
        <dbReference type="RefSeq" id="XP_032136246.1"/>
    </source>
</evidence>
<evidence type="ECO:0000313" key="9">
    <source>
        <dbReference type="Proteomes" id="UP000504640"/>
    </source>
</evidence>
<dbReference type="Proteomes" id="UP000504640">
    <property type="component" value="Unplaced"/>
</dbReference>
<dbReference type="GO" id="GO:0010833">
    <property type="term" value="P:telomere maintenance via telomere lengthening"/>
    <property type="evidence" value="ECO:0007669"/>
    <property type="project" value="TreeGrafter"/>
</dbReference>
<dbReference type="PANTHER" id="PTHR14865">
    <property type="entry name" value="CST COMPLEX SUBUNIT CTC1"/>
    <property type="match status" value="1"/>
</dbReference>
<evidence type="ECO:0000256" key="4">
    <source>
        <dbReference type="ARBA" id="ARBA00016175"/>
    </source>
</evidence>
<evidence type="ECO:0000256" key="3">
    <source>
        <dbReference type="ARBA" id="ARBA00006332"/>
    </source>
</evidence>
<dbReference type="AlphaFoldDB" id="A0A6J3I160"/>
<name>A0A6J3I160_SAPAP</name>
<comment type="subcellular location">
    <subcellularLocation>
        <location evidence="2">Chromosome</location>
        <location evidence="2">Telomere</location>
    </subcellularLocation>
    <subcellularLocation>
        <location evidence="1">Nucleus</location>
    </subcellularLocation>
</comment>